<dbReference type="PANTHER" id="PTHR36573">
    <property type="entry name" value="INTERMEMBRANE PHOSPHOLIPID TRANSPORT SYSTEM BINDING PROTEIN MLAC"/>
    <property type="match status" value="1"/>
</dbReference>
<sequence>MKRRIFLASGAALALMPASAFALTTGEARVLVDKVVTDINQVIASGKSINGMVRDFEGIFKRHADVAWIAGSALGPDARRMSASQRNQYVSAFTKYISGKYGRRFNEFKGGKIVVQNAKKEKNYFRVETVADLPGQAPFAVDFLVSNRTGKNLFFDLIVEGISLRLSEKSEIGAMLDKRGGDLDALIADLRKFG</sequence>
<accession>A0A975EM00</accession>
<dbReference type="InterPro" id="IPR042245">
    <property type="entry name" value="Tgt2/MlaC_sf"/>
</dbReference>
<evidence type="ECO:0000256" key="1">
    <source>
        <dbReference type="SAM" id="SignalP"/>
    </source>
</evidence>
<dbReference type="Gene3D" id="3.10.450.710">
    <property type="entry name" value="Tgt2/MlaC"/>
    <property type="match status" value="1"/>
</dbReference>
<dbReference type="PANTHER" id="PTHR36573:SF1">
    <property type="entry name" value="INTERMEMBRANE PHOSPHOLIPID TRANSPORT SYSTEM BINDING PROTEIN MLAC"/>
    <property type="match status" value="1"/>
</dbReference>
<dbReference type="EMBL" id="CP060010">
    <property type="protein sequence ID" value="QTN34500.1"/>
    <property type="molecule type" value="Genomic_DNA"/>
</dbReference>
<proteinExistence type="predicted"/>
<name>A0A975EM00_9RHOB</name>
<feature type="signal peptide" evidence="1">
    <location>
        <begin position="1"/>
        <end position="22"/>
    </location>
</feature>
<organism evidence="2 3">
    <name type="scientific">Cognatishimia activa</name>
    <dbReference type="NCBI Taxonomy" id="1715691"/>
    <lineage>
        <taxon>Bacteria</taxon>
        <taxon>Pseudomonadati</taxon>
        <taxon>Pseudomonadota</taxon>
        <taxon>Alphaproteobacteria</taxon>
        <taxon>Rhodobacterales</taxon>
        <taxon>Paracoccaceae</taxon>
        <taxon>Cognatishimia</taxon>
    </lineage>
</organism>
<feature type="chain" id="PRO_5036857079" evidence="1">
    <location>
        <begin position="23"/>
        <end position="194"/>
    </location>
</feature>
<keyword evidence="1" id="KW-0732">Signal</keyword>
<gene>
    <name evidence="2" type="ORF">HZ995_08195</name>
</gene>
<evidence type="ECO:0000313" key="3">
    <source>
        <dbReference type="Proteomes" id="UP000665026"/>
    </source>
</evidence>
<dbReference type="RefSeq" id="WP_209355193.1">
    <property type="nucleotide sequence ID" value="NZ_CP060010.1"/>
</dbReference>
<dbReference type="Proteomes" id="UP000665026">
    <property type="component" value="Chromosome"/>
</dbReference>
<dbReference type="KEGG" id="cact:HZ995_08195"/>
<protein>
    <submittedName>
        <fullName evidence="2">ABC transporter substrate-binding protein</fullName>
    </submittedName>
</protein>
<dbReference type="AlphaFoldDB" id="A0A975EM00"/>
<dbReference type="Pfam" id="PF05494">
    <property type="entry name" value="MlaC"/>
    <property type="match status" value="1"/>
</dbReference>
<evidence type="ECO:0000313" key="2">
    <source>
        <dbReference type="EMBL" id="QTN34500.1"/>
    </source>
</evidence>
<dbReference type="InterPro" id="IPR008869">
    <property type="entry name" value="MlaC/ttg2D"/>
</dbReference>
<reference evidence="2" key="1">
    <citation type="submission" date="2020-07" db="EMBL/GenBank/DDBJ databases">
        <title>Genome sequences of bacteria associated with the marine, planktonic diatom Thalassiosira profunda strain ECT2AJA-044.</title>
        <authorList>
            <person name="Gargas C.B."/>
            <person name="Roberts W.R."/>
            <person name="Alverson A.J."/>
        </authorList>
    </citation>
    <scope>NUCLEOTIDE SEQUENCE</scope>
    <source>
        <strain evidence="2">ECT2AJA-044</strain>
    </source>
</reference>